<dbReference type="Gene3D" id="2.130.10.10">
    <property type="entry name" value="YVTN repeat-like/Quinoprotein amine dehydrogenase"/>
    <property type="match status" value="3"/>
</dbReference>
<evidence type="ECO:0000313" key="6">
    <source>
        <dbReference type="EMBL" id="CAB0150289.1"/>
    </source>
</evidence>
<feature type="domain" description="GGDEF" evidence="5">
    <location>
        <begin position="830"/>
        <end position="962"/>
    </location>
</feature>
<evidence type="ECO:0000256" key="2">
    <source>
        <dbReference type="ARBA" id="ARBA00012528"/>
    </source>
</evidence>
<organism evidence="6 7">
    <name type="scientific">Pseudidiomarina piscicola</name>
    <dbReference type="NCBI Taxonomy" id="2614830"/>
    <lineage>
        <taxon>Bacteria</taxon>
        <taxon>Pseudomonadati</taxon>
        <taxon>Pseudomonadota</taxon>
        <taxon>Gammaproteobacteria</taxon>
        <taxon>Alteromonadales</taxon>
        <taxon>Idiomarinaceae</taxon>
        <taxon>Pseudidiomarina</taxon>
    </lineage>
</organism>
<dbReference type="GO" id="GO:1902201">
    <property type="term" value="P:negative regulation of bacterial-type flagellum-dependent cell motility"/>
    <property type="evidence" value="ECO:0007669"/>
    <property type="project" value="TreeGrafter"/>
</dbReference>
<dbReference type="InterPro" id="IPR043128">
    <property type="entry name" value="Rev_trsase/Diguanyl_cyclase"/>
</dbReference>
<keyword evidence="3" id="KW-0812">Transmembrane</keyword>
<name>A0A6S6WLY1_9GAMM</name>
<dbReference type="FunFam" id="3.30.70.270:FF:000001">
    <property type="entry name" value="Diguanylate cyclase domain protein"/>
    <property type="match status" value="1"/>
</dbReference>
<keyword evidence="4" id="KW-0732">Signal</keyword>
<dbReference type="InterPro" id="IPR011110">
    <property type="entry name" value="Reg_prop"/>
</dbReference>
<dbReference type="SUPFAM" id="SSF63829">
    <property type="entry name" value="Calcium-dependent phosphotriesterase"/>
    <property type="match status" value="2"/>
</dbReference>
<dbReference type="AlphaFoldDB" id="A0A6S6WLY1"/>
<dbReference type="InterPro" id="IPR050469">
    <property type="entry name" value="Diguanylate_Cyclase"/>
</dbReference>
<dbReference type="Pfam" id="PF00990">
    <property type="entry name" value="GGDEF"/>
    <property type="match status" value="1"/>
</dbReference>
<feature type="transmembrane region" description="Helical" evidence="3">
    <location>
        <begin position="755"/>
        <end position="776"/>
    </location>
</feature>
<evidence type="ECO:0000256" key="3">
    <source>
        <dbReference type="SAM" id="Phobius"/>
    </source>
</evidence>
<keyword evidence="7" id="KW-1185">Reference proteome</keyword>
<keyword evidence="6" id="KW-0808">Transferase</keyword>
<dbReference type="Gene3D" id="2.60.40.10">
    <property type="entry name" value="Immunoglobulins"/>
    <property type="match status" value="1"/>
</dbReference>
<dbReference type="EC" id="2.7.7.65" evidence="2"/>
<dbReference type="InterPro" id="IPR000160">
    <property type="entry name" value="GGDEF_dom"/>
</dbReference>
<evidence type="ECO:0000256" key="1">
    <source>
        <dbReference type="ARBA" id="ARBA00001946"/>
    </source>
</evidence>
<dbReference type="Gene3D" id="3.30.70.270">
    <property type="match status" value="1"/>
</dbReference>
<dbReference type="PANTHER" id="PTHR45138">
    <property type="entry name" value="REGULATORY COMPONENTS OF SENSORY TRANSDUCTION SYSTEM"/>
    <property type="match status" value="1"/>
</dbReference>
<dbReference type="InterPro" id="IPR029787">
    <property type="entry name" value="Nucleotide_cyclase"/>
</dbReference>
<evidence type="ECO:0000259" key="5">
    <source>
        <dbReference type="PROSITE" id="PS50887"/>
    </source>
</evidence>
<dbReference type="InterPro" id="IPR011123">
    <property type="entry name" value="Y_Y_Y"/>
</dbReference>
<dbReference type="Pfam" id="PF07494">
    <property type="entry name" value="Reg_prop"/>
    <property type="match status" value="2"/>
</dbReference>
<dbReference type="CDD" id="cd01949">
    <property type="entry name" value="GGDEF"/>
    <property type="match status" value="1"/>
</dbReference>
<keyword evidence="6" id="KW-0548">Nucleotidyltransferase</keyword>
<dbReference type="PROSITE" id="PS50887">
    <property type="entry name" value="GGDEF"/>
    <property type="match status" value="1"/>
</dbReference>
<evidence type="ECO:0000313" key="7">
    <source>
        <dbReference type="Proteomes" id="UP000481517"/>
    </source>
</evidence>
<feature type="signal peptide" evidence="4">
    <location>
        <begin position="1"/>
        <end position="23"/>
    </location>
</feature>
<dbReference type="SUPFAM" id="SSF55073">
    <property type="entry name" value="Nucleotide cyclase"/>
    <property type="match status" value="1"/>
</dbReference>
<dbReference type="Pfam" id="PF07495">
    <property type="entry name" value="Y_Y_Y"/>
    <property type="match status" value="1"/>
</dbReference>
<keyword evidence="3" id="KW-0472">Membrane</keyword>
<dbReference type="GO" id="GO:0052621">
    <property type="term" value="F:diguanylate cyclase activity"/>
    <property type="evidence" value="ECO:0007669"/>
    <property type="project" value="UniProtKB-EC"/>
</dbReference>
<proteinExistence type="predicted"/>
<dbReference type="EMBL" id="CADCXY010000001">
    <property type="protein sequence ID" value="CAB0150289.1"/>
    <property type="molecule type" value="Genomic_DNA"/>
</dbReference>
<dbReference type="GO" id="GO:0005886">
    <property type="term" value="C:plasma membrane"/>
    <property type="evidence" value="ECO:0007669"/>
    <property type="project" value="TreeGrafter"/>
</dbReference>
<evidence type="ECO:0000256" key="4">
    <source>
        <dbReference type="SAM" id="SignalP"/>
    </source>
</evidence>
<dbReference type="InterPro" id="IPR015943">
    <property type="entry name" value="WD40/YVTN_repeat-like_dom_sf"/>
</dbReference>
<dbReference type="GO" id="GO:0043709">
    <property type="term" value="P:cell adhesion involved in single-species biofilm formation"/>
    <property type="evidence" value="ECO:0007669"/>
    <property type="project" value="TreeGrafter"/>
</dbReference>
<keyword evidence="3" id="KW-1133">Transmembrane helix</keyword>
<dbReference type="Proteomes" id="UP000481517">
    <property type="component" value="Unassembled WGS sequence"/>
</dbReference>
<sequence>MPIAHLKLIITALAVIIFNTTFAAEPKAPPLSERAMRVWTTNDGLAHNSVNHIMQDSNGYLWIATWQGPTRFNGRSFELFSEATGVPDPGSLFVGENPYTQAIISTGPRGGVTHFRDSETGGHWQPQPRVYDRVDYALFQSSQCTWYATVNTGVVRECDGQRETYTETDGLPSAETFHIATDQQSRIWVGTDQGAAYFDPDLNTFKTLPELPRGASFGIVAAARDTIYISIDRSIFVVNGETLEVKQWPITYPSTVTELYQAPDKTVWVGTHEHGLTKLSTDALQMVSVENGLPNNHILSIFVDREETLWVGTHRGLVQFRKAQFHSHRAEDGLGFDYIRALAETADGSILIGGLGGVKQLKDEQVLPLNTDSKVVNESILSFALDSDQRLYIGTFTNGLYVLERGKQIAHYQELNGFPGDNIRDLLITREGFLYAATSLGVLQSKINHDGTLESPRYFGTKDGLPDEIIYSIHQTREGDILIGSMRGLSRLKDNNITQIDVSSVSNAEFVFGLHEDTSHIYAATDRGLLVFTKKTNSWQVFDADNGFPTIKFFDVVRDHEANLWLGSGRGLLFVEAENFERALHDDDPTTHIPNTFYQSHHGLASAQINTGGPAMLVAKNGELWVATSRGAGHYIPSQSKTILQSPPSPVIERVKVDGKAIFQDSYLAADSSRVEFQFAGLGFQYPESIQYRLQLAGYDNDWVYPSNSQLTVSYTELPPGAFIFQVQAAYPNGQWSDAATFTLHKLPTLWQRPLVWLALILGGLLLVGVGLRLRVYTITRSKERLQQLVREQTKSLEQLANQDSLTKLANRRAFDELLSQKVLQYGSQQPLALILMDLDHFKEVNDRYLHTTGDKVLQRVALLLKDSARGSDMIARWGGEEFAILVTGADAANVETICERIRTTIMHANLQDLARNLSVTGSFGAAICVPGESAANLIRRADKAMYRAKHGGRNRVEVAAGDE</sequence>
<accession>A0A6S6WLY1</accession>
<reference evidence="6 7" key="1">
    <citation type="submission" date="2020-02" db="EMBL/GenBank/DDBJ databases">
        <authorList>
            <person name="Rodrigo-Torres L."/>
            <person name="Arahal R. D."/>
            <person name="Lucena T."/>
        </authorList>
    </citation>
    <scope>NUCLEOTIDE SEQUENCE [LARGE SCALE GENOMIC DNA]</scope>
    <source>
        <strain evidence="6 7">CECT 9734</strain>
    </source>
</reference>
<dbReference type="NCBIfam" id="TIGR00254">
    <property type="entry name" value="GGDEF"/>
    <property type="match status" value="1"/>
</dbReference>
<gene>
    <name evidence="6" type="primary">ydaM_2</name>
    <name evidence="6" type="ORF">PSI9734_00842</name>
</gene>
<dbReference type="InterPro" id="IPR013783">
    <property type="entry name" value="Ig-like_fold"/>
</dbReference>
<dbReference type="SMART" id="SM00267">
    <property type="entry name" value="GGDEF"/>
    <property type="match status" value="1"/>
</dbReference>
<comment type="cofactor">
    <cofactor evidence="1">
        <name>Mg(2+)</name>
        <dbReference type="ChEBI" id="CHEBI:18420"/>
    </cofactor>
</comment>
<dbReference type="PANTHER" id="PTHR45138:SF24">
    <property type="entry name" value="DIGUANYLATE CYCLASE DGCC-RELATED"/>
    <property type="match status" value="1"/>
</dbReference>
<protein>
    <recommendedName>
        <fullName evidence="2">diguanylate cyclase</fullName>
        <ecNumber evidence="2">2.7.7.65</ecNumber>
    </recommendedName>
</protein>
<feature type="chain" id="PRO_5028899114" description="diguanylate cyclase" evidence="4">
    <location>
        <begin position="24"/>
        <end position="964"/>
    </location>
</feature>